<dbReference type="Gene3D" id="2.130.10.10">
    <property type="entry name" value="YVTN repeat-like/Quinoprotein amine dehydrogenase"/>
    <property type="match status" value="2"/>
</dbReference>
<dbReference type="SMART" id="SM00320">
    <property type="entry name" value="WD40"/>
    <property type="match status" value="4"/>
</dbReference>
<feature type="compositionally biased region" description="Polar residues" evidence="10">
    <location>
        <begin position="641"/>
        <end position="650"/>
    </location>
</feature>
<evidence type="ECO:0000256" key="5">
    <source>
        <dbReference type="ARBA" id="ARBA00022763"/>
    </source>
</evidence>
<dbReference type="Pfam" id="PF24105">
    <property type="entry name" value="Beta-prop_CAF1B_HIR1"/>
    <property type="match status" value="2"/>
</dbReference>
<keyword evidence="3 9" id="KW-0853">WD repeat</keyword>
<feature type="repeat" description="WD" evidence="9">
    <location>
        <begin position="1"/>
        <end position="27"/>
    </location>
</feature>
<dbReference type="InterPro" id="IPR045145">
    <property type="entry name" value="PTHR15271"/>
</dbReference>
<feature type="domain" description="CAF1B/HIR1 beta-propeller" evidence="11">
    <location>
        <begin position="2"/>
        <end position="126"/>
    </location>
</feature>
<comment type="similarity">
    <text evidence="2">Belongs to the WD repeat HIR1 family.</text>
</comment>
<feature type="region of interest" description="Disordered" evidence="10">
    <location>
        <begin position="478"/>
        <end position="740"/>
    </location>
</feature>
<feature type="repeat" description="WD" evidence="9">
    <location>
        <begin position="54"/>
        <end position="95"/>
    </location>
</feature>
<dbReference type="KEGG" id="csl:COCSUDRAFT_64168"/>
<evidence type="ECO:0000256" key="9">
    <source>
        <dbReference type="PROSITE-ProRule" id="PRU00221"/>
    </source>
</evidence>
<dbReference type="GeneID" id="17045320"/>
<keyword evidence="7" id="KW-0234">DNA repair</keyword>
<evidence type="ECO:0000256" key="8">
    <source>
        <dbReference type="ARBA" id="ARBA00023242"/>
    </source>
</evidence>
<feature type="region of interest" description="Disordered" evidence="10">
    <location>
        <begin position="416"/>
        <end position="466"/>
    </location>
</feature>
<feature type="compositionally biased region" description="Low complexity" evidence="10">
    <location>
        <begin position="585"/>
        <end position="596"/>
    </location>
</feature>
<name>I0Z9I6_COCSC</name>
<dbReference type="GO" id="GO:0006334">
    <property type="term" value="P:nucleosome assembly"/>
    <property type="evidence" value="ECO:0007669"/>
    <property type="project" value="TreeGrafter"/>
</dbReference>
<dbReference type="Proteomes" id="UP000007264">
    <property type="component" value="Unassembled WGS sequence"/>
</dbReference>
<evidence type="ECO:0000259" key="11">
    <source>
        <dbReference type="Pfam" id="PF24105"/>
    </source>
</evidence>
<dbReference type="RefSeq" id="XP_005651849.1">
    <property type="nucleotide sequence ID" value="XM_005651792.1"/>
</dbReference>
<dbReference type="AlphaFoldDB" id="I0Z9I6"/>
<dbReference type="PROSITE" id="PS50294">
    <property type="entry name" value="WD_REPEATS_REGION"/>
    <property type="match status" value="1"/>
</dbReference>
<evidence type="ECO:0000256" key="4">
    <source>
        <dbReference type="ARBA" id="ARBA00022737"/>
    </source>
</evidence>
<dbReference type="PROSITE" id="PS50082">
    <property type="entry name" value="WD_REPEATS_2"/>
    <property type="match status" value="2"/>
</dbReference>
<dbReference type="STRING" id="574566.I0Z9I6"/>
<dbReference type="InterPro" id="IPR036322">
    <property type="entry name" value="WD40_repeat_dom_sf"/>
</dbReference>
<dbReference type="PANTHER" id="PTHR15271">
    <property type="entry name" value="CHROMATIN ASSEMBLY FACTOR 1 SUBUNIT B"/>
    <property type="match status" value="1"/>
</dbReference>
<dbReference type="InterPro" id="IPR055410">
    <property type="entry name" value="Beta-prop_CAF1B_HIR1"/>
</dbReference>
<evidence type="ECO:0000256" key="3">
    <source>
        <dbReference type="ARBA" id="ARBA00022574"/>
    </source>
</evidence>
<proteinExistence type="inferred from homology"/>
<dbReference type="EMBL" id="AGSI01000001">
    <property type="protein sequence ID" value="EIE27305.1"/>
    <property type="molecule type" value="Genomic_DNA"/>
</dbReference>
<feature type="compositionally biased region" description="Basic and acidic residues" evidence="10">
    <location>
        <begin position="699"/>
        <end position="718"/>
    </location>
</feature>
<evidence type="ECO:0000256" key="6">
    <source>
        <dbReference type="ARBA" id="ARBA00022853"/>
    </source>
</evidence>
<keyword evidence="6" id="KW-0156">Chromatin regulator</keyword>
<dbReference type="InterPro" id="IPR015943">
    <property type="entry name" value="WD40/YVTN_repeat-like_dom_sf"/>
</dbReference>
<feature type="domain" description="CAF1B/HIR1 beta-propeller" evidence="11">
    <location>
        <begin position="160"/>
        <end position="337"/>
    </location>
</feature>
<comment type="subcellular location">
    <subcellularLocation>
        <location evidence="1">Nucleus</location>
    </subcellularLocation>
</comment>
<keyword evidence="4" id="KW-0677">Repeat</keyword>
<feature type="compositionally biased region" description="Polar residues" evidence="10">
    <location>
        <begin position="533"/>
        <end position="547"/>
    </location>
</feature>
<keyword evidence="13" id="KW-1185">Reference proteome</keyword>
<evidence type="ECO:0000256" key="2">
    <source>
        <dbReference type="ARBA" id="ARBA00007306"/>
    </source>
</evidence>
<evidence type="ECO:0000256" key="10">
    <source>
        <dbReference type="SAM" id="MobiDB-lite"/>
    </source>
</evidence>
<dbReference type="GO" id="GO:0006335">
    <property type="term" value="P:DNA replication-dependent chromatin assembly"/>
    <property type="evidence" value="ECO:0007669"/>
    <property type="project" value="InterPro"/>
</dbReference>
<dbReference type="PANTHER" id="PTHR15271:SF4">
    <property type="entry name" value="CHROMATIN ASSEMBLY FACTOR 1 SUBUNIT B"/>
    <property type="match status" value="1"/>
</dbReference>
<keyword evidence="8" id="KW-0539">Nucleus</keyword>
<keyword evidence="5" id="KW-0227">DNA damage</keyword>
<evidence type="ECO:0000313" key="12">
    <source>
        <dbReference type="EMBL" id="EIE27305.1"/>
    </source>
</evidence>
<reference evidence="12 13" key="1">
    <citation type="journal article" date="2012" name="Genome Biol.">
        <title>The genome of the polar eukaryotic microalga coccomyxa subellipsoidea reveals traits of cold adaptation.</title>
        <authorList>
            <person name="Blanc G."/>
            <person name="Agarkova I."/>
            <person name="Grimwood J."/>
            <person name="Kuo A."/>
            <person name="Brueggeman A."/>
            <person name="Dunigan D."/>
            <person name="Gurnon J."/>
            <person name="Ladunga I."/>
            <person name="Lindquist E."/>
            <person name="Lucas S."/>
            <person name="Pangilinan J."/>
            <person name="Proschold T."/>
            <person name="Salamov A."/>
            <person name="Schmutz J."/>
            <person name="Weeks D."/>
            <person name="Yamada T."/>
            <person name="Claverie J.M."/>
            <person name="Grigoriev I."/>
            <person name="Van Etten J."/>
            <person name="Lomsadze A."/>
            <person name="Borodovsky M."/>
        </authorList>
    </citation>
    <scope>NUCLEOTIDE SEQUENCE [LARGE SCALE GENOMIC DNA]</scope>
    <source>
        <strain evidence="12 13">C-169</strain>
    </source>
</reference>
<sequence length="740" mass="76293">MVNCVRFSPTGGLLATAGDGGEVFLWKPSAGGHAAFGADPGAADPGWKLSVSLRGGHADDVLDLAWAPDSSALLSGSIENVCVVWDVEKGKGQGRLTEHCHYVQGVAWDPARTYLVSQSADRTCRQVLFIGVYGPRVAALGKKGKGAQSSLALAKDYLCQSIISKRKLPSGVSEGKPDKVPMFHDENMGFFRRLAWSPEGSMLVLPGGLHKASADDDGVDAAYVYARGKWNAPVLIFPATKPVVAVRFCPLVFEAEDGPEGEGGPFELPYKMVLAVATLDSIMLCDTSGQAPFAVLGSLHPDRAPITDIAWSCDGRFLATSSIDGFCSVAEFAEGDLGTPLHADRTPPHIAALLKVSAKAMVPAVPKAAPAATPVAKTPAPEARAAERQPLAKTPIATPPGAPTPPPAAIAPEVAPAAVAAAPSAPQRQTPEPTPAPKRALEAAVPAQGTAPAGEVPKGSAVKKQRRIMPTAVVAVREATPGKVEDGGPATAAPQPSAPAPLSASKPPVPPKQAAARPIHPFLQPRTGGAGPSLQQRLALASTSGRPSSAGADLAPMQQPAPGMHPPNLLIWNPQASDYRRAQPATSASVTSTSTVRKAQRAEMRRIGLESPAASMGQATSGVRPPTPRRIHAQLIGSGNPVRTQNSGAASTAAADPGEAVSSAAVATSATQKPSVDGTGQQMTMGGQSGMGARGGLQQKERDGAEWCHLEDSMDSHDVAPVVKAGPRRVQAQRVLSDDD</sequence>
<dbReference type="GO" id="GO:0005634">
    <property type="term" value="C:nucleus"/>
    <property type="evidence" value="ECO:0007669"/>
    <property type="project" value="UniProtKB-SubCell"/>
</dbReference>
<accession>I0Z9I6</accession>
<dbReference type="InterPro" id="IPR001680">
    <property type="entry name" value="WD40_rpt"/>
</dbReference>
<evidence type="ECO:0000313" key="13">
    <source>
        <dbReference type="Proteomes" id="UP000007264"/>
    </source>
</evidence>
<feature type="compositionally biased region" description="Low complexity" evidence="10">
    <location>
        <begin position="416"/>
        <end position="426"/>
    </location>
</feature>
<evidence type="ECO:0000256" key="1">
    <source>
        <dbReference type="ARBA" id="ARBA00004123"/>
    </source>
</evidence>
<dbReference type="OrthoDB" id="71227at2759"/>
<feature type="compositionally biased region" description="Low complexity" evidence="10">
    <location>
        <begin position="489"/>
        <end position="506"/>
    </location>
</feature>
<organism evidence="12 13">
    <name type="scientific">Coccomyxa subellipsoidea (strain C-169)</name>
    <name type="common">Green microalga</name>
    <dbReference type="NCBI Taxonomy" id="574566"/>
    <lineage>
        <taxon>Eukaryota</taxon>
        <taxon>Viridiplantae</taxon>
        <taxon>Chlorophyta</taxon>
        <taxon>core chlorophytes</taxon>
        <taxon>Trebouxiophyceae</taxon>
        <taxon>Trebouxiophyceae incertae sedis</taxon>
        <taxon>Coccomyxaceae</taxon>
        <taxon>Coccomyxa</taxon>
        <taxon>Coccomyxa subellipsoidea</taxon>
    </lineage>
</organism>
<dbReference type="GO" id="GO:0033186">
    <property type="term" value="C:CAF-1 complex"/>
    <property type="evidence" value="ECO:0007669"/>
    <property type="project" value="TreeGrafter"/>
</dbReference>
<gene>
    <name evidence="12" type="ORF">COCSUDRAFT_64168</name>
</gene>
<dbReference type="eggNOG" id="KOG1009">
    <property type="taxonomic scope" value="Eukaryota"/>
</dbReference>
<dbReference type="SUPFAM" id="SSF50978">
    <property type="entry name" value="WD40 repeat-like"/>
    <property type="match status" value="1"/>
</dbReference>
<evidence type="ECO:0000256" key="7">
    <source>
        <dbReference type="ARBA" id="ARBA00023204"/>
    </source>
</evidence>
<dbReference type="GO" id="GO:0006281">
    <property type="term" value="P:DNA repair"/>
    <property type="evidence" value="ECO:0007669"/>
    <property type="project" value="UniProtKB-KW"/>
</dbReference>
<protein>
    <submittedName>
        <fullName evidence="12">WD40 repeat-like protein</fullName>
    </submittedName>
</protein>
<feature type="compositionally biased region" description="Low complexity" evidence="10">
    <location>
        <begin position="660"/>
        <end position="671"/>
    </location>
</feature>
<comment type="caution">
    <text evidence="12">The sequence shown here is derived from an EMBL/GenBank/DDBJ whole genome shotgun (WGS) entry which is preliminary data.</text>
</comment>